<comment type="caution">
    <text evidence="2">The sequence shown here is derived from an EMBL/GenBank/DDBJ whole genome shotgun (WGS) entry which is preliminary data.</text>
</comment>
<name>A0A369BBM7_9FIRM</name>
<keyword evidence="1" id="KW-0472">Membrane</keyword>
<evidence type="ECO:0000313" key="3">
    <source>
        <dbReference type="Proteomes" id="UP000253034"/>
    </source>
</evidence>
<proteinExistence type="predicted"/>
<gene>
    <name evidence="2" type="ORF">DFR58_104217</name>
</gene>
<dbReference type="Proteomes" id="UP000253034">
    <property type="component" value="Unassembled WGS sequence"/>
</dbReference>
<organism evidence="2 3">
    <name type="scientific">Anaerobacterium chartisolvens</name>
    <dbReference type="NCBI Taxonomy" id="1297424"/>
    <lineage>
        <taxon>Bacteria</taxon>
        <taxon>Bacillati</taxon>
        <taxon>Bacillota</taxon>
        <taxon>Clostridia</taxon>
        <taxon>Eubacteriales</taxon>
        <taxon>Oscillospiraceae</taxon>
        <taxon>Anaerobacterium</taxon>
    </lineage>
</organism>
<protein>
    <submittedName>
        <fullName evidence="2">Attachment p12 family protein</fullName>
    </submittedName>
</protein>
<dbReference type="RefSeq" id="WP_114296779.1">
    <property type="nucleotide sequence ID" value="NZ_QPJT01000004.1"/>
</dbReference>
<keyword evidence="1" id="KW-0812">Transmembrane</keyword>
<keyword evidence="3" id="KW-1185">Reference proteome</keyword>
<sequence>MINWIIGIVVFGLTIYIAVRAVLKLRKGKSVCCSGCSSSGDSGNCHCHNKP</sequence>
<feature type="transmembrane region" description="Helical" evidence="1">
    <location>
        <begin position="6"/>
        <end position="23"/>
    </location>
</feature>
<keyword evidence="1" id="KW-1133">Transmembrane helix</keyword>
<dbReference type="Pfam" id="PF12669">
    <property type="entry name" value="FeoB_associated"/>
    <property type="match status" value="1"/>
</dbReference>
<reference evidence="2 3" key="1">
    <citation type="submission" date="2018-07" db="EMBL/GenBank/DDBJ databases">
        <title>Genomic Encyclopedia of Type Strains, Phase IV (KMG-IV): sequencing the most valuable type-strain genomes for metagenomic binning, comparative biology and taxonomic classification.</title>
        <authorList>
            <person name="Goeker M."/>
        </authorList>
    </citation>
    <scope>NUCLEOTIDE SEQUENCE [LARGE SCALE GENOMIC DNA]</scope>
    <source>
        <strain evidence="2 3">DSM 27016</strain>
    </source>
</reference>
<accession>A0A369BBM7</accession>
<dbReference type="AlphaFoldDB" id="A0A369BBM7"/>
<dbReference type="EMBL" id="QPJT01000004">
    <property type="protein sequence ID" value="RCX18942.1"/>
    <property type="molecule type" value="Genomic_DNA"/>
</dbReference>
<evidence type="ECO:0000313" key="2">
    <source>
        <dbReference type="EMBL" id="RCX18942.1"/>
    </source>
</evidence>
<evidence type="ECO:0000256" key="1">
    <source>
        <dbReference type="SAM" id="Phobius"/>
    </source>
</evidence>